<evidence type="ECO:0000256" key="3">
    <source>
        <dbReference type="ARBA" id="ARBA00022552"/>
    </source>
</evidence>
<comment type="catalytic activity">
    <reaction evidence="6">
        <text>N(1)-methylpseudouridine(1191) in yeast 18S rRNA + S-adenosyl-L-methionine = N(1)-methyl-N(3)-[(3S)-3-amino-3-carboxypropyl]pseudouridine(1191) in yeast 18S rRNA + S-methyl-5'-thioadenosine + H(+)</text>
        <dbReference type="Rhea" id="RHEA:63300"/>
        <dbReference type="Rhea" id="RHEA-COMP:13852"/>
        <dbReference type="Rhea" id="RHEA-COMP:16309"/>
        <dbReference type="ChEBI" id="CHEBI:15378"/>
        <dbReference type="ChEBI" id="CHEBI:17509"/>
        <dbReference type="ChEBI" id="CHEBI:59789"/>
        <dbReference type="ChEBI" id="CHEBI:74890"/>
        <dbReference type="ChEBI" id="CHEBI:146234"/>
    </reaction>
</comment>
<evidence type="ECO:0000313" key="11">
    <source>
        <dbReference type="Proteomes" id="UP000521872"/>
    </source>
</evidence>
<evidence type="ECO:0000256" key="2">
    <source>
        <dbReference type="ARBA" id="ARBA00022517"/>
    </source>
</evidence>
<dbReference type="PANTHER" id="PTHR20426">
    <property type="entry name" value="RIBOSOME BIOGENESIS PROTEIN TSR3 HOMOLOG"/>
    <property type="match status" value="1"/>
</dbReference>
<comment type="subcellular location">
    <subcellularLocation>
        <location evidence="6">Cytoplasm</location>
    </subcellularLocation>
    <subcellularLocation>
        <location evidence="6">Nucleus</location>
    </subcellularLocation>
</comment>
<keyword evidence="3 6" id="KW-0698">rRNA processing</keyword>
<dbReference type="GO" id="GO:0000455">
    <property type="term" value="P:enzyme-directed rRNA pseudouridine synthesis"/>
    <property type="evidence" value="ECO:0007669"/>
    <property type="project" value="UniProtKB-UniRule"/>
</dbReference>
<accession>A0A8H4QX28</accession>
<dbReference type="AlphaFoldDB" id="A0A8H4QX28"/>
<evidence type="ECO:0000256" key="1">
    <source>
        <dbReference type="ARBA" id="ARBA00022490"/>
    </source>
</evidence>
<evidence type="ECO:0000256" key="7">
    <source>
        <dbReference type="SAM" id="MobiDB-lite"/>
    </source>
</evidence>
<keyword evidence="11" id="KW-1185">Reference proteome</keyword>
<proteinExistence type="inferred from homology"/>
<evidence type="ECO:0000256" key="4">
    <source>
        <dbReference type="ARBA" id="ARBA00022679"/>
    </source>
</evidence>
<dbReference type="Pfam" id="PF04068">
    <property type="entry name" value="Fer4_RLI"/>
    <property type="match status" value="1"/>
</dbReference>
<feature type="binding site" evidence="6">
    <location>
        <position position="177"/>
    </location>
    <ligand>
        <name>S-adenosyl-L-methionine</name>
        <dbReference type="ChEBI" id="CHEBI:59789"/>
    </ligand>
</feature>
<feature type="binding site" evidence="6">
    <location>
        <position position="192"/>
    </location>
    <ligand>
        <name>S-adenosyl-L-methionine</name>
        <dbReference type="ChEBI" id="CHEBI:59789"/>
    </ligand>
</feature>
<comment type="function">
    <text evidence="6">Aminocarboxypropyltransferase that catalyzes the aminocarboxypropyl transfer on pseudouridine at position 1191 (Psi1191) in 18S rRNA. It constitutes the last step in biosynthesis of the hypermodified N1-methyl-N3-(3-amino-3-carboxypropyl) pseudouridine (m1acp3-Psi) conserved in eukaryotic 18S rRNA.</text>
</comment>
<dbReference type="InterPro" id="IPR007209">
    <property type="entry name" value="RNaseL-inhib-like_metal-bd_dom"/>
</dbReference>
<feature type="region of interest" description="Disordered" evidence="7">
    <location>
        <begin position="261"/>
        <end position="332"/>
    </location>
</feature>
<keyword evidence="6" id="KW-0539">Nucleus</keyword>
<dbReference type="EC" id="2.5.1.157" evidence="6"/>
<reference evidence="10 11" key="1">
    <citation type="submission" date="2019-12" db="EMBL/GenBank/DDBJ databases">
        <authorList>
            <person name="Floudas D."/>
            <person name="Bentzer J."/>
            <person name="Ahren D."/>
            <person name="Johansson T."/>
            <person name="Persson P."/>
            <person name="Tunlid A."/>
        </authorList>
    </citation>
    <scope>NUCLEOTIDE SEQUENCE [LARGE SCALE GENOMIC DNA]</scope>
    <source>
        <strain evidence="10 11">CBS 102.39</strain>
    </source>
</reference>
<dbReference type="GO" id="GO:0106388">
    <property type="term" value="F:rRNA small subunit aminocarboxypropyltransferase activity"/>
    <property type="evidence" value="ECO:0007669"/>
    <property type="project" value="UniProtKB-EC"/>
</dbReference>
<name>A0A8H4QX28_9AGAR</name>
<sequence>MGKKGSITPGTNNSSRGHRHPKSSGRPAGRGFLGHRGRGGTRGGGYTLREGDAEGEEERPESAVDDVEDVEEGEEDEEDEDEEDKVVIEVPVGMWDFNHCDPRRCSGKKLARLGLIKELRVGSRFRGIVVSPKGKQVISPADREIIAADGLAVVECSWARLDEVPFHKISSPNERLLPYLLATNPTNYGKPWRLNCVEALAAAFYIAGFEPYAEKLLSGFGWGGSFVDVNRVFLDQYKKCRSSEEVVTTQERIMQELEDDWKESRKNKAEQQDLDTEDLLFHNPNHGPVLDRSSEEEEEEEEGPPGSDSESEEEEDGDGKGKGKGKKTAGKV</sequence>
<dbReference type="GO" id="GO:0030490">
    <property type="term" value="P:maturation of SSU-rRNA"/>
    <property type="evidence" value="ECO:0007669"/>
    <property type="project" value="TreeGrafter"/>
</dbReference>
<keyword evidence="5 6" id="KW-0949">S-adenosyl-L-methionine</keyword>
<evidence type="ECO:0000259" key="9">
    <source>
        <dbReference type="Pfam" id="PF04068"/>
    </source>
</evidence>
<feature type="compositionally biased region" description="Basic and acidic residues" evidence="7">
    <location>
        <begin position="262"/>
        <end position="271"/>
    </location>
</feature>
<dbReference type="GO" id="GO:0005634">
    <property type="term" value="C:nucleus"/>
    <property type="evidence" value="ECO:0007669"/>
    <property type="project" value="UniProtKB-SubCell"/>
</dbReference>
<dbReference type="Pfam" id="PF04034">
    <property type="entry name" value="Ribo_biogen_C"/>
    <property type="match status" value="1"/>
</dbReference>
<feature type="binding site" evidence="6">
    <location>
        <position position="154"/>
    </location>
    <ligand>
        <name>S-adenosyl-L-methionine</name>
        <dbReference type="ChEBI" id="CHEBI:59789"/>
    </ligand>
</feature>
<dbReference type="GO" id="GO:0005737">
    <property type="term" value="C:cytoplasm"/>
    <property type="evidence" value="ECO:0007669"/>
    <property type="project" value="UniProtKB-SubCell"/>
</dbReference>
<keyword evidence="4 6" id="KW-0808">Transferase</keyword>
<dbReference type="Proteomes" id="UP000521872">
    <property type="component" value="Unassembled WGS sequence"/>
</dbReference>
<evidence type="ECO:0000256" key="5">
    <source>
        <dbReference type="ARBA" id="ARBA00022691"/>
    </source>
</evidence>
<comment type="caution">
    <text evidence="10">The sequence shown here is derived from an EMBL/GenBank/DDBJ whole genome shotgun (WGS) entry which is preliminary data.</text>
</comment>
<feature type="domain" description="16S/18S rRNA aminocarboxypropyltransferase Tsr3 C-terminal" evidence="8">
    <location>
        <begin position="128"/>
        <end position="253"/>
    </location>
</feature>
<dbReference type="GO" id="GO:1904047">
    <property type="term" value="F:S-adenosyl-L-methionine binding"/>
    <property type="evidence" value="ECO:0007669"/>
    <property type="project" value="UniProtKB-UniRule"/>
</dbReference>
<dbReference type="InterPro" id="IPR007177">
    <property type="entry name" value="Tsr3_C"/>
</dbReference>
<comment type="similarity">
    <text evidence="6">Belongs to the TDD superfamily. TSR3 family.</text>
</comment>
<feature type="binding site" evidence="6">
    <location>
        <position position="106"/>
    </location>
    <ligand>
        <name>S-adenosyl-L-methionine</name>
        <dbReference type="ChEBI" id="CHEBI:59789"/>
    </ligand>
</feature>
<evidence type="ECO:0000313" key="10">
    <source>
        <dbReference type="EMBL" id="KAF4618280.1"/>
    </source>
</evidence>
<evidence type="ECO:0000256" key="6">
    <source>
        <dbReference type="HAMAP-Rule" id="MF_03146"/>
    </source>
</evidence>
<feature type="compositionally biased region" description="Acidic residues" evidence="7">
    <location>
        <begin position="294"/>
        <end position="317"/>
    </location>
</feature>
<feature type="compositionally biased region" description="Basic residues" evidence="7">
    <location>
        <begin position="322"/>
        <end position="332"/>
    </location>
</feature>
<keyword evidence="1 6" id="KW-0963">Cytoplasm</keyword>
<dbReference type="InterPro" id="IPR022968">
    <property type="entry name" value="Tsr3-like"/>
</dbReference>
<organism evidence="10 11">
    <name type="scientific">Agrocybe pediades</name>
    <dbReference type="NCBI Taxonomy" id="84607"/>
    <lineage>
        <taxon>Eukaryota</taxon>
        <taxon>Fungi</taxon>
        <taxon>Dikarya</taxon>
        <taxon>Basidiomycota</taxon>
        <taxon>Agaricomycotina</taxon>
        <taxon>Agaricomycetes</taxon>
        <taxon>Agaricomycetidae</taxon>
        <taxon>Agaricales</taxon>
        <taxon>Agaricineae</taxon>
        <taxon>Strophariaceae</taxon>
        <taxon>Agrocybe</taxon>
    </lineage>
</organism>
<dbReference type="PANTHER" id="PTHR20426:SF0">
    <property type="entry name" value="18S RRNA AMINOCARBOXYPROPYLTRANSFERASE"/>
    <property type="match status" value="1"/>
</dbReference>
<feature type="domain" description="RNase L inhibitor RLI-like possible metal-binding" evidence="9">
    <location>
        <begin position="91"/>
        <end position="123"/>
    </location>
</feature>
<dbReference type="NCBIfam" id="NF002621">
    <property type="entry name" value="PRK02287.1"/>
    <property type="match status" value="1"/>
</dbReference>
<comment type="catalytic activity">
    <reaction evidence="6">
        <text>an N(1)-methylpseudouridine in rRNA + S-adenosyl-L-methionine = N(1)-methyl-N(3)-[(3S)-3-amino-3-carboxypropyl]pseudouridine in rRNA + S-methyl-5'-thioadenosine + H(+)</text>
        <dbReference type="Rhea" id="RHEA:63296"/>
        <dbReference type="Rhea" id="RHEA-COMP:11634"/>
        <dbReference type="Rhea" id="RHEA-COMP:16310"/>
        <dbReference type="ChEBI" id="CHEBI:15378"/>
        <dbReference type="ChEBI" id="CHEBI:17509"/>
        <dbReference type="ChEBI" id="CHEBI:59789"/>
        <dbReference type="ChEBI" id="CHEBI:74890"/>
        <dbReference type="ChEBI" id="CHEBI:146234"/>
        <dbReference type="EC" id="2.5.1.157"/>
    </reaction>
</comment>
<dbReference type="HAMAP" id="MF_01116">
    <property type="entry name" value="TSR3"/>
    <property type="match status" value="1"/>
</dbReference>
<feature type="compositionally biased region" description="Acidic residues" evidence="7">
    <location>
        <begin position="53"/>
        <end position="84"/>
    </location>
</feature>
<protein>
    <recommendedName>
        <fullName evidence="6">18S rRNA aminocarboxypropyltransferase</fullName>
        <ecNumber evidence="6">2.5.1.157</ecNumber>
    </recommendedName>
</protein>
<gene>
    <name evidence="6" type="primary">TSR3</name>
    <name evidence="10" type="ORF">D9613_011661</name>
</gene>
<evidence type="ECO:0000259" key="8">
    <source>
        <dbReference type="Pfam" id="PF04034"/>
    </source>
</evidence>
<dbReference type="EMBL" id="JAACJL010000018">
    <property type="protein sequence ID" value="KAF4618280.1"/>
    <property type="molecule type" value="Genomic_DNA"/>
</dbReference>
<keyword evidence="2 6" id="KW-0690">Ribosome biogenesis</keyword>
<feature type="region of interest" description="Disordered" evidence="7">
    <location>
        <begin position="1"/>
        <end position="84"/>
    </location>
</feature>